<dbReference type="InterPro" id="IPR029028">
    <property type="entry name" value="Alpha/beta_knot_MTases"/>
</dbReference>
<dbReference type="EMBL" id="MTKQ01000064">
    <property type="protein sequence ID" value="RWX48704.1"/>
    <property type="molecule type" value="Genomic_DNA"/>
</dbReference>
<dbReference type="PANTHER" id="PTHR46429:SF1">
    <property type="entry name" value="23S RRNA (GUANOSINE-2'-O-)-METHYLTRANSFERASE RLMB"/>
    <property type="match status" value="1"/>
</dbReference>
<dbReference type="SMART" id="SM00967">
    <property type="entry name" value="SpoU_sub_bind"/>
    <property type="match status" value="1"/>
</dbReference>
<dbReference type="AlphaFoldDB" id="A0A3S3UF00"/>
<dbReference type="CDD" id="cd18103">
    <property type="entry name" value="SpoU-like_RlmB"/>
    <property type="match status" value="1"/>
</dbReference>
<gene>
    <name evidence="6" type="ORF">VT99_10643</name>
</gene>
<feature type="region of interest" description="Disordered" evidence="4">
    <location>
        <begin position="1"/>
        <end position="31"/>
    </location>
</feature>
<dbReference type="InterPro" id="IPR004441">
    <property type="entry name" value="rRNA_MeTrfase_TrmH"/>
</dbReference>
<proteinExistence type="inferred from homology"/>
<dbReference type="Pfam" id="PF00588">
    <property type="entry name" value="SpoU_methylase"/>
    <property type="match status" value="1"/>
</dbReference>
<feature type="compositionally biased region" description="Basic and acidic residues" evidence="4">
    <location>
        <begin position="18"/>
        <end position="29"/>
    </location>
</feature>
<accession>A0A3S3UF00</accession>
<evidence type="ECO:0000256" key="1">
    <source>
        <dbReference type="ARBA" id="ARBA00007228"/>
    </source>
</evidence>
<evidence type="ECO:0000256" key="3">
    <source>
        <dbReference type="ARBA" id="ARBA00022679"/>
    </source>
</evidence>
<dbReference type="Proteomes" id="UP000286862">
    <property type="component" value="Unassembled WGS sequence"/>
</dbReference>
<sequence>MAALRKKAAWSGTKKTKNNSEEDASHSEETTDDLLWGTNTVLEALRRNARSLGELLVQKGKAGPKIQEIVDLARQHKVRVRFVEADRLPVPRNCRHQGVVARQTEAEILPLEELLEQALGDSDRILILDSIQDPRNLGSILRSALAAGFRSIILTRERSAPLSGTVARTSAGAISHLRIAQVVNLVTTLELLKEHGFWIYGSVAEPSAPSIYSTDFSGRLGLVIGSEGKGIRPLVRKHCDQLVTIPMSTDFDSLNASVAAALIMFEVVRKENVIEEQQV</sequence>
<dbReference type="SUPFAM" id="SSF75217">
    <property type="entry name" value="alpha/beta knot"/>
    <property type="match status" value="1"/>
</dbReference>
<dbReference type="GO" id="GO:0006396">
    <property type="term" value="P:RNA processing"/>
    <property type="evidence" value="ECO:0007669"/>
    <property type="project" value="InterPro"/>
</dbReference>
<dbReference type="SUPFAM" id="SSF55315">
    <property type="entry name" value="L30e-like"/>
    <property type="match status" value="1"/>
</dbReference>
<dbReference type="EC" id="2.1.1.185" evidence="6"/>
<dbReference type="InterPro" id="IPR001537">
    <property type="entry name" value="SpoU_MeTrfase"/>
</dbReference>
<keyword evidence="2 6" id="KW-0489">Methyltransferase</keyword>
<dbReference type="InterPro" id="IPR029064">
    <property type="entry name" value="Ribosomal_eL30-like_sf"/>
</dbReference>
<dbReference type="FunFam" id="3.40.1280.10:FF:000008">
    <property type="entry name" value="Group 3 RNA methyltransferase TrmH"/>
    <property type="match status" value="1"/>
</dbReference>
<dbReference type="GO" id="GO:0008173">
    <property type="term" value="F:RNA methyltransferase activity"/>
    <property type="evidence" value="ECO:0007669"/>
    <property type="project" value="InterPro"/>
</dbReference>
<reference evidence="6 7" key="1">
    <citation type="submission" date="2017-01" db="EMBL/GenBank/DDBJ databases">
        <title>The cable genome- insights into the physiology and evolution of filamentous bacteria capable of sulfide oxidation via long distance electron transfer.</title>
        <authorList>
            <person name="Schreiber L."/>
            <person name="Bjerg J.T."/>
            <person name="Boggild A."/>
            <person name="Van De Vossenberg J."/>
            <person name="Meysman F."/>
            <person name="Nielsen L.P."/>
            <person name="Schramm A."/>
            <person name="Kjeldsen K.U."/>
        </authorList>
    </citation>
    <scope>NUCLEOTIDE SEQUENCE [LARGE SCALE GENOMIC DNA]</scope>
    <source>
        <strain evidence="6">A2</strain>
    </source>
</reference>
<dbReference type="Gene3D" id="3.40.1280.10">
    <property type="match status" value="1"/>
</dbReference>
<protein>
    <submittedName>
        <fullName evidence="6">23S rRNA (Guanosine2251-2'-O)-methyltransferase</fullName>
        <ecNumber evidence="6">2.1.1.185</ecNumber>
    </submittedName>
</protein>
<dbReference type="InterPro" id="IPR013123">
    <property type="entry name" value="SpoU_subst-bd"/>
</dbReference>
<dbReference type="InterPro" id="IPR029026">
    <property type="entry name" value="tRNA_m1G_MTases_N"/>
</dbReference>
<dbReference type="Gene3D" id="3.30.1330.30">
    <property type="match status" value="1"/>
</dbReference>
<evidence type="ECO:0000256" key="2">
    <source>
        <dbReference type="ARBA" id="ARBA00022603"/>
    </source>
</evidence>
<comment type="similarity">
    <text evidence="1">Belongs to the class IV-like SAM-binding methyltransferase superfamily. RNA methyltransferase TrmH family.</text>
</comment>
<evidence type="ECO:0000313" key="6">
    <source>
        <dbReference type="EMBL" id="RWX48704.1"/>
    </source>
</evidence>
<evidence type="ECO:0000259" key="5">
    <source>
        <dbReference type="SMART" id="SM00967"/>
    </source>
</evidence>
<comment type="caution">
    <text evidence="6">The sequence shown here is derived from an EMBL/GenBank/DDBJ whole genome shotgun (WGS) entry which is preliminary data.</text>
</comment>
<organism evidence="6 7">
    <name type="scientific">Candidatus Electrothrix marina</name>
    <dbReference type="NCBI Taxonomy" id="1859130"/>
    <lineage>
        <taxon>Bacteria</taxon>
        <taxon>Pseudomonadati</taxon>
        <taxon>Thermodesulfobacteriota</taxon>
        <taxon>Desulfobulbia</taxon>
        <taxon>Desulfobulbales</taxon>
        <taxon>Desulfobulbaceae</taxon>
        <taxon>Candidatus Electrothrix</taxon>
    </lineage>
</organism>
<name>A0A3S3UF00_9BACT</name>
<dbReference type="Pfam" id="PF08032">
    <property type="entry name" value="SpoU_sub_bind"/>
    <property type="match status" value="1"/>
</dbReference>
<dbReference type="GO" id="GO:0032259">
    <property type="term" value="P:methylation"/>
    <property type="evidence" value="ECO:0007669"/>
    <property type="project" value="UniProtKB-KW"/>
</dbReference>
<keyword evidence="3 6" id="KW-0808">Transferase</keyword>
<dbReference type="NCBIfam" id="TIGR00186">
    <property type="entry name" value="rRNA_methyl_3"/>
    <property type="match status" value="1"/>
</dbReference>
<dbReference type="GO" id="GO:0005829">
    <property type="term" value="C:cytosol"/>
    <property type="evidence" value="ECO:0007669"/>
    <property type="project" value="TreeGrafter"/>
</dbReference>
<evidence type="ECO:0000313" key="7">
    <source>
        <dbReference type="Proteomes" id="UP000286862"/>
    </source>
</evidence>
<dbReference type="PANTHER" id="PTHR46429">
    <property type="entry name" value="23S RRNA (GUANOSINE-2'-O-)-METHYLTRANSFERASE RLMB"/>
    <property type="match status" value="1"/>
</dbReference>
<evidence type="ECO:0000256" key="4">
    <source>
        <dbReference type="SAM" id="MobiDB-lite"/>
    </source>
</evidence>
<feature type="domain" description="RNA 2-O ribose methyltransferase substrate binding" evidence="5">
    <location>
        <begin position="34"/>
        <end position="109"/>
    </location>
</feature>
<dbReference type="GO" id="GO:0003723">
    <property type="term" value="F:RNA binding"/>
    <property type="evidence" value="ECO:0007669"/>
    <property type="project" value="InterPro"/>
</dbReference>